<dbReference type="GO" id="GO:0008237">
    <property type="term" value="F:metallopeptidase activity"/>
    <property type="evidence" value="ECO:0007669"/>
    <property type="project" value="UniProtKB-KW"/>
</dbReference>
<keyword evidence="3" id="KW-0378">Hydrolase</keyword>
<dbReference type="GO" id="GO:0006508">
    <property type="term" value="P:proteolysis"/>
    <property type="evidence" value="ECO:0007669"/>
    <property type="project" value="UniProtKB-KW"/>
</dbReference>
<dbReference type="InterPro" id="IPR037518">
    <property type="entry name" value="MPN"/>
</dbReference>
<accession>X1TE42</accession>
<gene>
    <name evidence="7" type="ORF">S12H4_48286</name>
</gene>
<dbReference type="CDD" id="cd08071">
    <property type="entry name" value="MPN_DUF2466"/>
    <property type="match status" value="1"/>
</dbReference>
<evidence type="ECO:0000256" key="5">
    <source>
        <dbReference type="ARBA" id="ARBA00023049"/>
    </source>
</evidence>
<evidence type="ECO:0000256" key="1">
    <source>
        <dbReference type="ARBA" id="ARBA00022670"/>
    </source>
</evidence>
<keyword evidence="1" id="KW-0645">Protease</keyword>
<dbReference type="PANTHER" id="PTHR30471">
    <property type="entry name" value="DNA REPAIR PROTEIN RADC"/>
    <property type="match status" value="1"/>
</dbReference>
<proteinExistence type="predicted"/>
<dbReference type="AlphaFoldDB" id="X1TE42"/>
<dbReference type="EMBL" id="BARW01030160">
    <property type="protein sequence ID" value="GAJ03519.1"/>
    <property type="molecule type" value="Genomic_DNA"/>
</dbReference>
<protein>
    <recommendedName>
        <fullName evidence="6">MPN domain-containing protein</fullName>
    </recommendedName>
</protein>
<dbReference type="InterPro" id="IPR001405">
    <property type="entry name" value="UPF0758"/>
</dbReference>
<reference evidence="7" key="1">
    <citation type="journal article" date="2014" name="Front. Microbiol.">
        <title>High frequency of phylogenetically diverse reductive dehalogenase-homologous genes in deep subseafloor sedimentary metagenomes.</title>
        <authorList>
            <person name="Kawai M."/>
            <person name="Futagami T."/>
            <person name="Toyoda A."/>
            <person name="Takaki Y."/>
            <person name="Nishi S."/>
            <person name="Hori S."/>
            <person name="Arai W."/>
            <person name="Tsubouchi T."/>
            <person name="Morono Y."/>
            <person name="Uchiyama I."/>
            <person name="Ito T."/>
            <person name="Fujiyama A."/>
            <person name="Inagaki F."/>
            <person name="Takami H."/>
        </authorList>
    </citation>
    <scope>NUCLEOTIDE SEQUENCE</scope>
    <source>
        <strain evidence="7">Expedition CK06-06</strain>
    </source>
</reference>
<dbReference type="PROSITE" id="PS01302">
    <property type="entry name" value="UPF0758"/>
    <property type="match status" value="1"/>
</dbReference>
<sequence length="156" mass="17312">MKANAYIREVEVKFKTRPKTREKITISSSGAAVKLFRDLQKETQEKIICLHLDTRNTVTCFQVVFIGTSTQASSDPKAILRTALLANSNSIILIHNHPSGDPSPSADDIEAKMQLSTACAYLNLQLLDFIIIGEHGTYFSCADRGILKKEQKPCKT</sequence>
<evidence type="ECO:0000259" key="6">
    <source>
        <dbReference type="PROSITE" id="PS50249"/>
    </source>
</evidence>
<dbReference type="PANTHER" id="PTHR30471:SF3">
    <property type="entry name" value="UPF0758 PROTEIN YEES-RELATED"/>
    <property type="match status" value="1"/>
</dbReference>
<evidence type="ECO:0000256" key="2">
    <source>
        <dbReference type="ARBA" id="ARBA00022723"/>
    </source>
</evidence>
<dbReference type="InterPro" id="IPR020891">
    <property type="entry name" value="UPF0758_CS"/>
</dbReference>
<comment type="caution">
    <text evidence="7">The sequence shown here is derived from an EMBL/GenBank/DDBJ whole genome shotgun (WGS) entry which is preliminary data.</text>
</comment>
<dbReference type="Pfam" id="PF04002">
    <property type="entry name" value="RadC"/>
    <property type="match status" value="1"/>
</dbReference>
<dbReference type="Gene3D" id="3.40.140.10">
    <property type="entry name" value="Cytidine Deaminase, domain 2"/>
    <property type="match status" value="1"/>
</dbReference>
<feature type="domain" description="MPN" evidence="6">
    <location>
        <begin position="25"/>
        <end position="147"/>
    </location>
</feature>
<evidence type="ECO:0000313" key="7">
    <source>
        <dbReference type="EMBL" id="GAJ03519.1"/>
    </source>
</evidence>
<dbReference type="InterPro" id="IPR025657">
    <property type="entry name" value="RadC_JAB"/>
</dbReference>
<name>X1TE42_9ZZZZ</name>
<evidence type="ECO:0000256" key="3">
    <source>
        <dbReference type="ARBA" id="ARBA00022801"/>
    </source>
</evidence>
<dbReference type="GO" id="GO:0046872">
    <property type="term" value="F:metal ion binding"/>
    <property type="evidence" value="ECO:0007669"/>
    <property type="project" value="UniProtKB-KW"/>
</dbReference>
<evidence type="ECO:0000256" key="4">
    <source>
        <dbReference type="ARBA" id="ARBA00022833"/>
    </source>
</evidence>
<keyword evidence="4" id="KW-0862">Zinc</keyword>
<keyword evidence="5" id="KW-0482">Metalloprotease</keyword>
<organism evidence="7">
    <name type="scientific">marine sediment metagenome</name>
    <dbReference type="NCBI Taxonomy" id="412755"/>
    <lineage>
        <taxon>unclassified sequences</taxon>
        <taxon>metagenomes</taxon>
        <taxon>ecological metagenomes</taxon>
    </lineage>
</organism>
<dbReference type="PROSITE" id="PS50249">
    <property type="entry name" value="MPN"/>
    <property type="match status" value="1"/>
</dbReference>
<keyword evidence="2" id="KW-0479">Metal-binding</keyword>